<evidence type="ECO:0000256" key="6">
    <source>
        <dbReference type="ARBA" id="ARBA00023277"/>
    </source>
</evidence>
<name>A0A4U0SKP9_9ACTN</name>
<proteinExistence type="inferred from homology"/>
<dbReference type="OrthoDB" id="9758333at2"/>
<dbReference type="RefSeq" id="WP_136726423.1">
    <property type="nucleotide sequence ID" value="NZ_SUMC01000028.1"/>
</dbReference>
<dbReference type="EC" id="3.2.1.55" evidence="4"/>
<dbReference type="PANTHER" id="PTHR43576">
    <property type="entry name" value="ALPHA-L-ARABINOFURANOSIDASE C-RELATED"/>
    <property type="match status" value="1"/>
</dbReference>
<dbReference type="Gene3D" id="3.20.20.80">
    <property type="entry name" value="Glycosidases"/>
    <property type="match status" value="1"/>
</dbReference>
<evidence type="ECO:0000259" key="8">
    <source>
        <dbReference type="Pfam" id="PF06964"/>
    </source>
</evidence>
<evidence type="ECO:0000259" key="9">
    <source>
        <dbReference type="Pfam" id="PF22848"/>
    </source>
</evidence>
<evidence type="ECO:0000256" key="7">
    <source>
        <dbReference type="ARBA" id="ARBA00023295"/>
    </source>
</evidence>
<feature type="domain" description="Alpha-L-arabinofuranosidase 1 catalytic" evidence="9">
    <location>
        <begin position="58"/>
        <end position="233"/>
    </location>
</feature>
<dbReference type="AlphaFoldDB" id="A0A4U0SKP9"/>
<comment type="catalytic activity">
    <reaction evidence="1">
        <text>Hydrolysis of terminal non-reducing alpha-L-arabinofuranoside residues in alpha-L-arabinosides.</text>
        <dbReference type="EC" id="3.2.1.55"/>
    </reaction>
</comment>
<dbReference type="Pfam" id="PF06964">
    <property type="entry name" value="Alpha-L-AF_C"/>
    <property type="match status" value="1"/>
</dbReference>
<keyword evidence="6" id="KW-0119">Carbohydrate metabolism</keyword>
<protein>
    <recommendedName>
        <fullName evidence="4">non-reducing end alpha-L-arabinofuranosidase</fullName>
        <ecNumber evidence="4">3.2.1.55</ecNumber>
    </recommendedName>
</protein>
<reference evidence="10 11" key="1">
    <citation type="submission" date="2019-04" db="EMBL/GenBank/DDBJ databases">
        <title>Streptomyces oryziradicis sp. nov., a novel actinomycete isolated from rhizosphere soil of rice (Oryza sativa L.).</title>
        <authorList>
            <person name="Li C."/>
        </authorList>
    </citation>
    <scope>NUCLEOTIDE SEQUENCE [LARGE SCALE GENOMIC DNA]</scope>
    <source>
        <strain evidence="10 11">NEAU-C40</strain>
    </source>
</reference>
<dbReference type="GO" id="GO:0046373">
    <property type="term" value="P:L-arabinose metabolic process"/>
    <property type="evidence" value="ECO:0007669"/>
    <property type="project" value="InterPro"/>
</dbReference>
<evidence type="ECO:0000256" key="2">
    <source>
        <dbReference type="ARBA" id="ARBA00007186"/>
    </source>
</evidence>
<dbReference type="GO" id="GO:0046556">
    <property type="term" value="F:alpha-L-arabinofuranosidase activity"/>
    <property type="evidence" value="ECO:0007669"/>
    <property type="project" value="UniProtKB-EC"/>
</dbReference>
<comment type="subunit">
    <text evidence="3">Homohexamer; trimer of dimers.</text>
</comment>
<gene>
    <name evidence="10" type="ORF">FCI23_26355</name>
</gene>
<dbReference type="GO" id="GO:0000272">
    <property type="term" value="P:polysaccharide catabolic process"/>
    <property type="evidence" value="ECO:0007669"/>
    <property type="project" value="TreeGrafter"/>
</dbReference>
<organism evidence="10 11">
    <name type="scientific">Actinacidiphila oryziradicis</name>
    <dbReference type="NCBI Taxonomy" id="2571141"/>
    <lineage>
        <taxon>Bacteria</taxon>
        <taxon>Bacillati</taxon>
        <taxon>Actinomycetota</taxon>
        <taxon>Actinomycetes</taxon>
        <taxon>Kitasatosporales</taxon>
        <taxon>Streptomycetaceae</taxon>
        <taxon>Actinacidiphila</taxon>
    </lineage>
</organism>
<dbReference type="Pfam" id="PF22848">
    <property type="entry name" value="ASD1_dom"/>
    <property type="match status" value="1"/>
</dbReference>
<keyword evidence="11" id="KW-1185">Reference proteome</keyword>
<evidence type="ECO:0000256" key="1">
    <source>
        <dbReference type="ARBA" id="ARBA00001462"/>
    </source>
</evidence>
<dbReference type="Proteomes" id="UP000305778">
    <property type="component" value="Unassembled WGS sequence"/>
</dbReference>
<feature type="domain" description="Alpha-L-arabinofuranosidase C-terminal" evidence="8">
    <location>
        <begin position="291"/>
        <end position="339"/>
    </location>
</feature>
<keyword evidence="7" id="KW-0326">Glycosidase</keyword>
<comment type="caution">
    <text evidence="10">The sequence shown here is derived from an EMBL/GenBank/DDBJ whole genome shotgun (WGS) entry which is preliminary data.</text>
</comment>
<evidence type="ECO:0000313" key="11">
    <source>
        <dbReference type="Proteomes" id="UP000305778"/>
    </source>
</evidence>
<dbReference type="EMBL" id="SUMC01000028">
    <property type="protein sequence ID" value="TKA08681.1"/>
    <property type="molecule type" value="Genomic_DNA"/>
</dbReference>
<evidence type="ECO:0000256" key="4">
    <source>
        <dbReference type="ARBA" id="ARBA00012670"/>
    </source>
</evidence>
<dbReference type="InterPro" id="IPR010720">
    <property type="entry name" value="Alpha-L-AF_C"/>
</dbReference>
<keyword evidence="5" id="KW-0378">Hydrolase</keyword>
<comment type="similarity">
    <text evidence="2">Belongs to the glycosyl hydrolase 51 family.</text>
</comment>
<dbReference type="InterPro" id="IPR017853">
    <property type="entry name" value="GH"/>
</dbReference>
<evidence type="ECO:0000256" key="5">
    <source>
        <dbReference type="ARBA" id="ARBA00022801"/>
    </source>
</evidence>
<accession>A0A4U0SKP9</accession>
<dbReference type="InterPro" id="IPR055235">
    <property type="entry name" value="ASD1_cat"/>
</dbReference>
<evidence type="ECO:0000313" key="10">
    <source>
        <dbReference type="EMBL" id="TKA08681.1"/>
    </source>
</evidence>
<evidence type="ECO:0000256" key="3">
    <source>
        <dbReference type="ARBA" id="ARBA00011165"/>
    </source>
</evidence>
<sequence length="354" mass="39674">MHRATLTIDPALTVAQVNPRLYGSFVEHMGRCVYTGIYEPGHPEADEDGLRRDVLDLIRELGVTMIRYPGGNYLSTARWEDGVGPREQRKKRFDVAWRSIETNEFGLDEFIRFARKAGVEPMMAVNLGTRGVEEALDLLVYANHPSGTYRSEQRAANGSPEPHDIRMWCLGNEMDGGWQPGHKTAHEYARLAAETARVMKMYDPDLELVACGSAHSAMPTFGSWESTVLEEAYEHVSHISCHQYYAETPDDLASFLAGGVDLESLIEGVVATADAVHAKGRHTKRINLSLDEWNVTFRTNEIFGDIEPWQRSPRLIEDRYTATDAVVVGSMLIAMLRHAGFRDDSSFIPVTSWA</sequence>
<dbReference type="SUPFAM" id="SSF51445">
    <property type="entry name" value="(Trans)glycosidases"/>
    <property type="match status" value="1"/>
</dbReference>
<dbReference type="PANTHER" id="PTHR43576:SF3">
    <property type="entry name" value="ALPHA-L-ARABINOFURANOSIDASE C"/>
    <property type="match status" value="1"/>
</dbReference>